<dbReference type="InterPro" id="IPR015422">
    <property type="entry name" value="PyrdxlP-dep_Trfase_small"/>
</dbReference>
<proteinExistence type="predicted"/>
<reference evidence="2" key="1">
    <citation type="submission" date="2018-05" db="EMBL/GenBank/DDBJ databases">
        <authorList>
            <person name="Lanie J.A."/>
            <person name="Ng W.-L."/>
            <person name="Kazmierczak K.M."/>
            <person name="Andrzejewski T.M."/>
            <person name="Davidsen T.M."/>
            <person name="Wayne K.J."/>
            <person name="Tettelin H."/>
            <person name="Glass J.I."/>
            <person name="Rusch D."/>
            <person name="Podicherti R."/>
            <person name="Tsui H.-C.T."/>
            <person name="Winkler M.E."/>
        </authorList>
    </citation>
    <scope>NUCLEOTIDE SEQUENCE</scope>
</reference>
<dbReference type="AlphaFoldDB" id="A0A381RGR6"/>
<gene>
    <name evidence="2" type="ORF">METZ01_LOCUS43288</name>
</gene>
<dbReference type="Pfam" id="PF00266">
    <property type="entry name" value="Aminotran_5"/>
    <property type="match status" value="1"/>
</dbReference>
<evidence type="ECO:0000313" key="2">
    <source>
        <dbReference type="EMBL" id="SUZ90434.1"/>
    </source>
</evidence>
<dbReference type="Gene3D" id="3.90.1150.10">
    <property type="entry name" value="Aspartate Aminotransferase, domain 1"/>
    <property type="match status" value="1"/>
</dbReference>
<dbReference type="InterPro" id="IPR015421">
    <property type="entry name" value="PyrdxlP-dep_Trfase_major"/>
</dbReference>
<accession>A0A381RGR6</accession>
<dbReference type="Gene3D" id="3.40.640.10">
    <property type="entry name" value="Type I PLP-dependent aspartate aminotransferase-like (Major domain)"/>
    <property type="match status" value="1"/>
</dbReference>
<dbReference type="InterPro" id="IPR015424">
    <property type="entry name" value="PyrdxlP-dep_Trfase"/>
</dbReference>
<dbReference type="InterPro" id="IPR000192">
    <property type="entry name" value="Aminotrans_V_dom"/>
</dbReference>
<dbReference type="EMBL" id="UINC01001894">
    <property type="protein sequence ID" value="SUZ90434.1"/>
    <property type="molecule type" value="Genomic_DNA"/>
</dbReference>
<dbReference type="PANTHER" id="PTHR43586">
    <property type="entry name" value="CYSTEINE DESULFURASE"/>
    <property type="match status" value="1"/>
</dbReference>
<name>A0A381RGR6_9ZZZZ</name>
<evidence type="ECO:0000259" key="1">
    <source>
        <dbReference type="Pfam" id="PF00266"/>
    </source>
</evidence>
<feature type="domain" description="Aminotransferase class V" evidence="1">
    <location>
        <begin position="29"/>
        <end position="408"/>
    </location>
</feature>
<sequence length="419" mass="46359">MKDSKISLDTDFVRSQFPAFQAEESRDWIFFENAGGAYVPATVIERLKRFFVAHKVQPYGSFALSRIAGEEMDESYRAIAELLHAEVDEVTLGPSTTLNFYVLAQGLRHLLNPGDEIVVTNQDHEANVGVWQRLSEFGAVIREWRIQKETGELDISDFESLIGDRTKLVCCTLCSNVVGTHNDIGTVAELAHQVGALVVADGVSYAPHVIPDVHKLGVDFYGYSTYKTFGTHQGVLWGSRSALQQVKAQGHFFNQSESRYRLNPTGPQHAEIAALAGITEYFDALYQHHFGESSEDRHDRARKVFALVAEHEAALANRLLAYLKERPDLQLLGQDHAEPGGRASTVAFYAAGISSAKIERGLAERGIGVGSGNFYAHRCIEALGIDPNDGVVRVSMVHYNTEDEVDRLLSALDEILVRP</sequence>
<protein>
    <recommendedName>
        <fullName evidence="1">Aminotransferase class V domain-containing protein</fullName>
    </recommendedName>
</protein>
<dbReference type="PANTHER" id="PTHR43586:SF21">
    <property type="entry name" value="PYRIDOXAL PHOSPHATE (PLP)-DEPENDENT ASPARTATE AMINOTRANSFERASE SUPERFAMILY"/>
    <property type="match status" value="1"/>
</dbReference>
<dbReference type="SUPFAM" id="SSF53383">
    <property type="entry name" value="PLP-dependent transferases"/>
    <property type="match status" value="1"/>
</dbReference>
<organism evidence="2">
    <name type="scientific">marine metagenome</name>
    <dbReference type="NCBI Taxonomy" id="408172"/>
    <lineage>
        <taxon>unclassified sequences</taxon>
        <taxon>metagenomes</taxon>
        <taxon>ecological metagenomes</taxon>
    </lineage>
</organism>